<evidence type="ECO:0008006" key="3">
    <source>
        <dbReference type="Google" id="ProtNLM"/>
    </source>
</evidence>
<comment type="caution">
    <text evidence="1">The sequence shown here is derived from an EMBL/GenBank/DDBJ whole genome shotgun (WGS) entry which is preliminary data.</text>
</comment>
<dbReference type="RefSeq" id="WP_209658720.1">
    <property type="nucleotide sequence ID" value="NZ_JAGGLI010000002.1"/>
</dbReference>
<dbReference type="SUPFAM" id="SSF140500">
    <property type="entry name" value="BAS1536-like"/>
    <property type="match status" value="1"/>
</dbReference>
<gene>
    <name evidence="1" type="ORF">J2Z35_000342</name>
</gene>
<evidence type="ECO:0000313" key="2">
    <source>
        <dbReference type="Proteomes" id="UP001314903"/>
    </source>
</evidence>
<dbReference type="EMBL" id="JAGGLI010000002">
    <property type="protein sequence ID" value="MBP2026553.1"/>
    <property type="molecule type" value="Genomic_DNA"/>
</dbReference>
<sequence>MLGKEYEWLKEEIDMLRGELNLYVNYREIYKEEILKLSQKLDLLIVKHMRLEREALIKNK</sequence>
<organism evidence="1 2">
    <name type="scientific">Acetoanaerobium pronyense</name>
    <dbReference type="NCBI Taxonomy" id="1482736"/>
    <lineage>
        <taxon>Bacteria</taxon>
        <taxon>Bacillati</taxon>
        <taxon>Bacillota</taxon>
        <taxon>Clostridia</taxon>
        <taxon>Peptostreptococcales</taxon>
        <taxon>Filifactoraceae</taxon>
        <taxon>Acetoanaerobium</taxon>
    </lineage>
</organism>
<dbReference type="Pfam" id="PF09388">
    <property type="entry name" value="SpoOE-like"/>
    <property type="match status" value="1"/>
</dbReference>
<evidence type="ECO:0000313" key="1">
    <source>
        <dbReference type="EMBL" id="MBP2026553.1"/>
    </source>
</evidence>
<proteinExistence type="predicted"/>
<dbReference type="InterPro" id="IPR018540">
    <property type="entry name" value="Spo0E-like"/>
</dbReference>
<accession>A0ABS4KFK1</accession>
<dbReference type="Proteomes" id="UP001314903">
    <property type="component" value="Unassembled WGS sequence"/>
</dbReference>
<dbReference type="InterPro" id="IPR036638">
    <property type="entry name" value="HLH_DNA-bd_sf"/>
</dbReference>
<reference evidence="1 2" key="1">
    <citation type="submission" date="2021-03" db="EMBL/GenBank/DDBJ databases">
        <title>Genomic Encyclopedia of Type Strains, Phase IV (KMG-IV): sequencing the most valuable type-strain genomes for metagenomic binning, comparative biology and taxonomic classification.</title>
        <authorList>
            <person name="Goeker M."/>
        </authorList>
    </citation>
    <scope>NUCLEOTIDE SEQUENCE [LARGE SCALE GENOMIC DNA]</scope>
    <source>
        <strain evidence="1 2">DSM 27512</strain>
    </source>
</reference>
<keyword evidence="2" id="KW-1185">Reference proteome</keyword>
<dbReference type="Gene3D" id="4.10.280.10">
    <property type="entry name" value="Helix-loop-helix DNA-binding domain"/>
    <property type="match status" value="1"/>
</dbReference>
<dbReference type="InterPro" id="IPR037208">
    <property type="entry name" value="Spo0E-like_sf"/>
</dbReference>
<protein>
    <recommendedName>
        <fullName evidence="3">Spo0E like sporulation regulatory protein</fullName>
    </recommendedName>
</protein>
<name>A0ABS4KFK1_9FIRM</name>